<organism evidence="8 9">
    <name type="scientific">Tremella mesenterica</name>
    <name type="common">Jelly fungus</name>
    <dbReference type="NCBI Taxonomy" id="5217"/>
    <lineage>
        <taxon>Eukaryota</taxon>
        <taxon>Fungi</taxon>
        <taxon>Dikarya</taxon>
        <taxon>Basidiomycota</taxon>
        <taxon>Agaricomycotina</taxon>
        <taxon>Tremellomycetes</taxon>
        <taxon>Tremellales</taxon>
        <taxon>Tremellaceae</taxon>
        <taxon>Tremella</taxon>
    </lineage>
</organism>
<evidence type="ECO:0000259" key="7">
    <source>
        <dbReference type="PROSITE" id="PS50089"/>
    </source>
</evidence>
<dbReference type="InterPro" id="IPR001841">
    <property type="entry name" value="Znf_RING"/>
</dbReference>
<accession>A0A4Q1BRG6</accession>
<dbReference type="GO" id="GO:0061630">
    <property type="term" value="F:ubiquitin protein ligase activity"/>
    <property type="evidence" value="ECO:0007669"/>
    <property type="project" value="TreeGrafter"/>
</dbReference>
<dbReference type="PANTHER" id="PTHR45931">
    <property type="entry name" value="SI:CH211-59O9.10"/>
    <property type="match status" value="1"/>
</dbReference>
<evidence type="ECO:0000256" key="2">
    <source>
        <dbReference type="ARBA" id="ARBA00022771"/>
    </source>
</evidence>
<dbReference type="UniPathway" id="UPA00143"/>
<feature type="domain" description="RING-type" evidence="7">
    <location>
        <begin position="431"/>
        <end position="483"/>
    </location>
</feature>
<dbReference type="PANTHER" id="PTHR45931:SF3">
    <property type="entry name" value="RING ZINC FINGER-CONTAINING PROTEIN"/>
    <property type="match status" value="1"/>
</dbReference>
<name>A0A4Q1BRG6_TREME</name>
<reference evidence="8 9" key="1">
    <citation type="submission" date="2016-06" db="EMBL/GenBank/DDBJ databases">
        <title>Evolution of pathogenesis and genome organization in the Tremellales.</title>
        <authorList>
            <person name="Cuomo C."/>
            <person name="Litvintseva A."/>
            <person name="Heitman J."/>
            <person name="Chen Y."/>
            <person name="Sun S."/>
            <person name="Springer D."/>
            <person name="Dromer F."/>
            <person name="Young S."/>
            <person name="Zeng Q."/>
            <person name="Chapman S."/>
            <person name="Gujja S."/>
            <person name="Saif S."/>
            <person name="Birren B."/>
        </authorList>
    </citation>
    <scope>NUCLEOTIDE SEQUENCE [LARGE SCALE GENOMIC DNA]</scope>
    <source>
        <strain evidence="8 9">ATCC 28783</strain>
    </source>
</reference>
<dbReference type="GO" id="GO:0008270">
    <property type="term" value="F:zinc ion binding"/>
    <property type="evidence" value="ECO:0007669"/>
    <property type="project" value="UniProtKB-KW"/>
</dbReference>
<keyword evidence="6" id="KW-0472">Membrane</keyword>
<keyword evidence="6" id="KW-0812">Transmembrane</keyword>
<dbReference type="InterPro" id="IPR051834">
    <property type="entry name" value="RING_finger_E3_ligase"/>
</dbReference>
<feature type="transmembrane region" description="Helical" evidence="6">
    <location>
        <begin position="50"/>
        <end position="75"/>
    </location>
</feature>
<dbReference type="SUPFAM" id="SSF57850">
    <property type="entry name" value="RING/U-box"/>
    <property type="match status" value="1"/>
</dbReference>
<dbReference type="Proteomes" id="UP000289152">
    <property type="component" value="Unassembled WGS sequence"/>
</dbReference>
<dbReference type="InParanoid" id="A0A4Q1BRG6"/>
<feature type="compositionally biased region" description="Polar residues" evidence="5">
    <location>
        <begin position="129"/>
        <end position="138"/>
    </location>
</feature>
<keyword evidence="3" id="KW-0862">Zinc</keyword>
<proteinExistence type="predicted"/>
<evidence type="ECO:0000256" key="6">
    <source>
        <dbReference type="SAM" id="Phobius"/>
    </source>
</evidence>
<dbReference type="OrthoDB" id="2623028at2759"/>
<keyword evidence="6" id="KW-1133">Transmembrane helix</keyword>
<keyword evidence="1" id="KW-0479">Metal-binding</keyword>
<evidence type="ECO:0000256" key="3">
    <source>
        <dbReference type="ARBA" id="ARBA00022833"/>
    </source>
</evidence>
<dbReference type="GO" id="GO:0016567">
    <property type="term" value="P:protein ubiquitination"/>
    <property type="evidence" value="ECO:0007669"/>
    <property type="project" value="UniProtKB-UniPathway"/>
</dbReference>
<evidence type="ECO:0000256" key="4">
    <source>
        <dbReference type="PROSITE-ProRule" id="PRU00175"/>
    </source>
</evidence>
<dbReference type="GO" id="GO:0005634">
    <property type="term" value="C:nucleus"/>
    <property type="evidence" value="ECO:0007669"/>
    <property type="project" value="TreeGrafter"/>
</dbReference>
<dbReference type="Gene3D" id="3.30.40.10">
    <property type="entry name" value="Zinc/RING finger domain, C3HC4 (zinc finger)"/>
    <property type="match status" value="1"/>
</dbReference>
<gene>
    <name evidence="8" type="ORF">M231_02181</name>
</gene>
<comment type="caution">
    <text evidence="8">The sequence shown here is derived from an EMBL/GenBank/DDBJ whole genome shotgun (WGS) entry which is preliminary data.</text>
</comment>
<dbReference type="STRING" id="5217.A0A4Q1BRG6"/>
<dbReference type="PROSITE" id="PS50089">
    <property type="entry name" value="ZF_RING_2"/>
    <property type="match status" value="1"/>
</dbReference>
<feature type="transmembrane region" description="Helical" evidence="6">
    <location>
        <begin position="294"/>
        <end position="322"/>
    </location>
</feature>
<feature type="region of interest" description="Disordered" evidence="5">
    <location>
        <begin position="129"/>
        <end position="220"/>
    </location>
</feature>
<evidence type="ECO:0000313" key="9">
    <source>
        <dbReference type="Proteomes" id="UP000289152"/>
    </source>
</evidence>
<sequence>MATRSDPATRVMGNMIDERNRVERGQDRRRTLSSTWTNLQRFKQSWMGMMILKASVSLGQVLALLILIILSFVLPSPLNHSETQARPSRSCPHPVLFQVWMGLNALRLIICWVPDEEEGEEMVVQTLNHSNQNSSTTPAVPIVQRGPLPQPIYPASSSSSSLTPTATSQTAHTTQCTNLSGSTPTLHSSASEQDKHPASHPSQLAPMPPVNGIGTLSSSPTVQVLDPQTIEITRQRADWSRWAAKADDLAPFVSKLMGILALNMFLLGHVILFYPPPSQTETCFHSAPTLWWGVMIVVGVGWFLILQILVVVVIIGLGGSLIMNLLRRLRIIPPLPQPEPPRPPPSSTFSYDELILLRSVHYLPALVPTSDSSSTNVPNDSILTDKSDSTHYKGCNRLTLNTGFWHIRGELWDCTKLTRPCVYLTPDEAICVICHENYCQPDGVGEVVYTADVLRFLGCGHLFHQHCIDRWLQRGSGNCPICNQSVRETSLPGWSKIPRRSLPSPAR</sequence>
<keyword evidence="9" id="KW-1185">Reference proteome</keyword>
<evidence type="ECO:0000313" key="8">
    <source>
        <dbReference type="EMBL" id="RXK40529.1"/>
    </source>
</evidence>
<dbReference type="Pfam" id="PF13639">
    <property type="entry name" value="zf-RING_2"/>
    <property type="match status" value="1"/>
</dbReference>
<evidence type="ECO:0000256" key="1">
    <source>
        <dbReference type="ARBA" id="ARBA00022723"/>
    </source>
</evidence>
<dbReference type="EMBL" id="SDIL01000017">
    <property type="protein sequence ID" value="RXK40529.1"/>
    <property type="molecule type" value="Genomic_DNA"/>
</dbReference>
<dbReference type="VEuPathDB" id="FungiDB:TREMEDRAFT_72651"/>
<feature type="compositionally biased region" description="Polar residues" evidence="5">
    <location>
        <begin position="178"/>
        <end position="191"/>
    </location>
</feature>
<feature type="transmembrane region" description="Helical" evidence="6">
    <location>
        <begin position="256"/>
        <end position="274"/>
    </location>
</feature>
<dbReference type="GO" id="GO:0006511">
    <property type="term" value="P:ubiquitin-dependent protein catabolic process"/>
    <property type="evidence" value="ECO:0007669"/>
    <property type="project" value="TreeGrafter"/>
</dbReference>
<dbReference type="SMART" id="SM00184">
    <property type="entry name" value="RING"/>
    <property type="match status" value="1"/>
</dbReference>
<evidence type="ECO:0000256" key="5">
    <source>
        <dbReference type="SAM" id="MobiDB-lite"/>
    </source>
</evidence>
<dbReference type="InterPro" id="IPR013083">
    <property type="entry name" value="Znf_RING/FYVE/PHD"/>
</dbReference>
<protein>
    <recommendedName>
        <fullName evidence="7">RING-type domain-containing protein</fullName>
    </recommendedName>
</protein>
<dbReference type="AlphaFoldDB" id="A0A4Q1BRG6"/>
<keyword evidence="2 4" id="KW-0863">Zinc-finger</keyword>
<feature type="compositionally biased region" description="Low complexity" evidence="5">
    <location>
        <begin position="155"/>
        <end position="177"/>
    </location>
</feature>